<feature type="domain" description="PPM-type phosphatase" evidence="14">
    <location>
        <begin position="1"/>
        <end position="399"/>
    </location>
</feature>
<evidence type="ECO:0000313" key="15">
    <source>
        <dbReference type="EMBL" id="CAE8649462.1"/>
    </source>
</evidence>
<dbReference type="SUPFAM" id="SSF81606">
    <property type="entry name" value="PP2C-like"/>
    <property type="match status" value="1"/>
</dbReference>
<sequence>DAVCIVGTLPEPFENQALFAVFDGHGGSQVSHIASKEFPKVLTACANKISSGGGSCSSSPGRQAASDCHDGDKEDKEDKDCHSEASPSGAAGAPEQDWEEEFSTPRGDPKSASADVCSIDSIEAHHLTGSAAKVQGNLPSRSLAMTMIAMDAFLRRLGSGLATNAAAGGKIAQQNGPLGVMARHLEASDHQKNAFNLVGSTAIVVLIDCGGPDGDPSEPCEEGASEKKSSGRPRSLTVANCGDSRALLCRAGKVVELSEDHKPELESEELRIRKAGGCVKMIGPCHRIDGWGLNLSRALGDFHYKARADLPVDQQKVIAVPEIRTLQLNDEDEFLVLGCDGCFELHTSQNVIDIVRKALQSGMTLQQAAEELVDRSCSPNLMKTRGKGGDNCSCIIIRLPK</sequence>
<evidence type="ECO:0000256" key="13">
    <source>
        <dbReference type="SAM" id="MobiDB-lite"/>
    </source>
</evidence>
<dbReference type="InterPro" id="IPR000222">
    <property type="entry name" value="PP2C_BS"/>
</dbReference>
<evidence type="ECO:0000256" key="4">
    <source>
        <dbReference type="ARBA" id="ARBA00013081"/>
    </source>
</evidence>
<dbReference type="Gene3D" id="3.60.40.10">
    <property type="entry name" value="PPM-type phosphatase domain"/>
    <property type="match status" value="1"/>
</dbReference>
<evidence type="ECO:0000256" key="2">
    <source>
        <dbReference type="ARBA" id="ARBA00004170"/>
    </source>
</evidence>
<organism evidence="15 16">
    <name type="scientific">Polarella glacialis</name>
    <name type="common">Dinoflagellate</name>
    <dbReference type="NCBI Taxonomy" id="89957"/>
    <lineage>
        <taxon>Eukaryota</taxon>
        <taxon>Sar</taxon>
        <taxon>Alveolata</taxon>
        <taxon>Dinophyceae</taxon>
        <taxon>Suessiales</taxon>
        <taxon>Suessiaceae</taxon>
        <taxon>Polarella</taxon>
    </lineage>
</organism>
<gene>
    <name evidence="15" type="ORF">PGLA2088_LOCUS7441</name>
</gene>
<evidence type="ECO:0000259" key="14">
    <source>
        <dbReference type="PROSITE" id="PS51746"/>
    </source>
</evidence>
<feature type="region of interest" description="Disordered" evidence="13">
    <location>
        <begin position="51"/>
        <end position="114"/>
    </location>
</feature>
<evidence type="ECO:0000256" key="5">
    <source>
        <dbReference type="ARBA" id="ARBA00022723"/>
    </source>
</evidence>
<evidence type="ECO:0000256" key="11">
    <source>
        <dbReference type="ARBA" id="ARBA00048336"/>
    </source>
</evidence>
<evidence type="ECO:0000256" key="10">
    <source>
        <dbReference type="ARBA" id="ARBA00047761"/>
    </source>
</evidence>
<keyword evidence="6 12" id="KW-0378">Hydrolase</keyword>
<evidence type="ECO:0000256" key="7">
    <source>
        <dbReference type="ARBA" id="ARBA00022842"/>
    </source>
</evidence>
<dbReference type="EC" id="3.1.3.16" evidence="4"/>
<dbReference type="EMBL" id="CAJNNW010007719">
    <property type="protein sequence ID" value="CAE8649462.1"/>
    <property type="molecule type" value="Genomic_DNA"/>
</dbReference>
<keyword evidence="8 12" id="KW-0904">Protein phosphatase</keyword>
<evidence type="ECO:0000256" key="1">
    <source>
        <dbReference type="ARBA" id="ARBA00001936"/>
    </source>
</evidence>
<dbReference type="CDD" id="cd00143">
    <property type="entry name" value="PP2Cc"/>
    <property type="match status" value="1"/>
</dbReference>
<comment type="subcellular location">
    <subcellularLocation>
        <location evidence="2">Membrane</location>
        <topology evidence="2">Peripheral membrane protein</topology>
    </subcellularLocation>
</comment>
<dbReference type="PROSITE" id="PS51746">
    <property type="entry name" value="PPM_2"/>
    <property type="match status" value="1"/>
</dbReference>
<protein>
    <recommendedName>
        <fullName evidence="4">protein-serine/threonine phosphatase</fullName>
        <ecNumber evidence="4">3.1.3.16</ecNumber>
    </recommendedName>
</protein>
<dbReference type="PANTHER" id="PTHR13832:SF803">
    <property type="entry name" value="PROTEIN PHOSPHATASE 1G"/>
    <property type="match status" value="1"/>
</dbReference>
<evidence type="ECO:0000256" key="6">
    <source>
        <dbReference type="ARBA" id="ARBA00022801"/>
    </source>
</evidence>
<dbReference type="InterPro" id="IPR001932">
    <property type="entry name" value="PPM-type_phosphatase-like_dom"/>
</dbReference>
<proteinExistence type="inferred from homology"/>
<dbReference type="PROSITE" id="PS01032">
    <property type="entry name" value="PPM_1"/>
    <property type="match status" value="1"/>
</dbReference>
<evidence type="ECO:0000256" key="8">
    <source>
        <dbReference type="ARBA" id="ARBA00022912"/>
    </source>
</evidence>
<dbReference type="PANTHER" id="PTHR13832">
    <property type="entry name" value="PROTEIN PHOSPHATASE 2C"/>
    <property type="match status" value="1"/>
</dbReference>
<feature type="compositionally biased region" description="Low complexity" evidence="13">
    <location>
        <begin position="84"/>
        <end position="95"/>
    </location>
</feature>
<feature type="non-terminal residue" evidence="15">
    <location>
        <position position="1"/>
    </location>
</feature>
<reference evidence="15" key="1">
    <citation type="submission" date="2021-02" db="EMBL/GenBank/DDBJ databases">
        <authorList>
            <person name="Dougan E. K."/>
            <person name="Rhodes N."/>
            <person name="Thang M."/>
            <person name="Chan C."/>
        </authorList>
    </citation>
    <scope>NUCLEOTIDE SEQUENCE</scope>
</reference>
<dbReference type="SMART" id="SM00332">
    <property type="entry name" value="PP2Cc"/>
    <property type="match status" value="1"/>
</dbReference>
<evidence type="ECO:0000256" key="9">
    <source>
        <dbReference type="ARBA" id="ARBA00023211"/>
    </source>
</evidence>
<comment type="catalytic activity">
    <reaction evidence="11">
        <text>O-phospho-L-threonyl-[protein] + H2O = L-threonyl-[protein] + phosphate</text>
        <dbReference type="Rhea" id="RHEA:47004"/>
        <dbReference type="Rhea" id="RHEA-COMP:11060"/>
        <dbReference type="Rhea" id="RHEA-COMP:11605"/>
        <dbReference type="ChEBI" id="CHEBI:15377"/>
        <dbReference type="ChEBI" id="CHEBI:30013"/>
        <dbReference type="ChEBI" id="CHEBI:43474"/>
        <dbReference type="ChEBI" id="CHEBI:61977"/>
        <dbReference type="EC" id="3.1.3.16"/>
    </reaction>
</comment>
<evidence type="ECO:0000256" key="12">
    <source>
        <dbReference type="RuleBase" id="RU003465"/>
    </source>
</evidence>
<dbReference type="GO" id="GO:0046872">
    <property type="term" value="F:metal ion binding"/>
    <property type="evidence" value="ECO:0007669"/>
    <property type="project" value="UniProtKB-KW"/>
</dbReference>
<comment type="similarity">
    <text evidence="3 12">Belongs to the PP2C family.</text>
</comment>
<dbReference type="GO" id="GO:0004722">
    <property type="term" value="F:protein serine/threonine phosphatase activity"/>
    <property type="evidence" value="ECO:0007669"/>
    <property type="project" value="UniProtKB-EC"/>
</dbReference>
<name>A0A813IEY2_POLGL</name>
<keyword evidence="9" id="KW-0464">Manganese</keyword>
<accession>A0A813IEY2</accession>
<evidence type="ECO:0000256" key="3">
    <source>
        <dbReference type="ARBA" id="ARBA00006702"/>
    </source>
</evidence>
<dbReference type="Proteomes" id="UP000626109">
    <property type="component" value="Unassembled WGS sequence"/>
</dbReference>
<comment type="catalytic activity">
    <reaction evidence="10">
        <text>O-phospho-L-seryl-[protein] + H2O = L-seryl-[protein] + phosphate</text>
        <dbReference type="Rhea" id="RHEA:20629"/>
        <dbReference type="Rhea" id="RHEA-COMP:9863"/>
        <dbReference type="Rhea" id="RHEA-COMP:11604"/>
        <dbReference type="ChEBI" id="CHEBI:15377"/>
        <dbReference type="ChEBI" id="CHEBI:29999"/>
        <dbReference type="ChEBI" id="CHEBI:43474"/>
        <dbReference type="ChEBI" id="CHEBI:83421"/>
        <dbReference type="EC" id="3.1.3.16"/>
    </reaction>
</comment>
<comment type="cofactor">
    <cofactor evidence="1">
        <name>Mn(2+)</name>
        <dbReference type="ChEBI" id="CHEBI:29035"/>
    </cofactor>
</comment>
<dbReference type="GO" id="GO:0016020">
    <property type="term" value="C:membrane"/>
    <property type="evidence" value="ECO:0007669"/>
    <property type="project" value="UniProtKB-SubCell"/>
</dbReference>
<keyword evidence="7" id="KW-0460">Magnesium</keyword>
<comment type="caution">
    <text evidence="15">The sequence shown here is derived from an EMBL/GenBank/DDBJ whole genome shotgun (WGS) entry which is preliminary data.</text>
</comment>
<dbReference type="AlphaFoldDB" id="A0A813IEY2"/>
<evidence type="ECO:0000313" key="16">
    <source>
        <dbReference type="Proteomes" id="UP000626109"/>
    </source>
</evidence>
<keyword evidence="5" id="KW-0479">Metal-binding</keyword>
<dbReference type="Pfam" id="PF00481">
    <property type="entry name" value="PP2C"/>
    <property type="match status" value="1"/>
</dbReference>
<feature type="compositionally biased region" description="Basic and acidic residues" evidence="13">
    <location>
        <begin position="67"/>
        <end position="83"/>
    </location>
</feature>
<dbReference type="InterPro" id="IPR036457">
    <property type="entry name" value="PPM-type-like_dom_sf"/>
</dbReference>
<feature type="region of interest" description="Disordered" evidence="13">
    <location>
        <begin position="214"/>
        <end position="235"/>
    </location>
</feature>
<dbReference type="InterPro" id="IPR015655">
    <property type="entry name" value="PP2C"/>
</dbReference>